<feature type="domain" description="Phosphate acetyl/butaryl transferase" evidence="4">
    <location>
        <begin position="6"/>
        <end position="77"/>
    </location>
</feature>
<dbReference type="NCBIfam" id="NF006045">
    <property type="entry name" value="PRK08190.1"/>
    <property type="match status" value="1"/>
</dbReference>
<reference evidence="5 6" key="1">
    <citation type="submission" date="2018-08" db="EMBL/GenBank/DDBJ databases">
        <title>Draft genome sequence of Psychrilyobacter sp. strain SD5 isolated from Black Sea water.</title>
        <authorList>
            <person name="Yadav S."/>
            <person name="Villanueva L."/>
            <person name="Damste J.S.S."/>
        </authorList>
    </citation>
    <scope>NUCLEOTIDE SEQUENCE [LARGE SCALE GENOMIC DNA]</scope>
    <source>
        <strain evidence="5 6">SD5</strain>
    </source>
</reference>
<proteinExistence type="inferred from homology"/>
<dbReference type="InterPro" id="IPR012147">
    <property type="entry name" value="P_Ac_Bu_trans"/>
</dbReference>
<comment type="caution">
    <text evidence="5">The sequence shown here is derived from an EMBL/GenBank/DDBJ whole genome shotgun (WGS) entry which is preliminary data.</text>
</comment>
<comment type="similarity">
    <text evidence="1">Belongs to the phosphate acetyltransferase and butyryltransferase family.</text>
</comment>
<name>A0ABX9KJT2_9FUSO</name>
<keyword evidence="3 5" id="KW-0012">Acyltransferase</keyword>
<dbReference type="Gene3D" id="3.40.718.10">
    <property type="entry name" value="Isopropylmalate Dehydrogenase"/>
    <property type="match status" value="1"/>
</dbReference>
<evidence type="ECO:0000313" key="5">
    <source>
        <dbReference type="EMBL" id="REI42679.1"/>
    </source>
</evidence>
<dbReference type="PIRSF" id="PIRSF000428">
    <property type="entry name" value="P_Ac_trans"/>
    <property type="match status" value="1"/>
</dbReference>
<dbReference type="SUPFAM" id="SSF53659">
    <property type="entry name" value="Isocitrate/Isopropylmalate dehydrogenase-like"/>
    <property type="match status" value="1"/>
</dbReference>
<keyword evidence="6" id="KW-1185">Reference proteome</keyword>
<feature type="domain" description="Phosphate acetyl/butaryl transferase" evidence="4">
    <location>
        <begin position="79"/>
        <end position="294"/>
    </location>
</feature>
<dbReference type="NCBIfam" id="NF004472">
    <property type="entry name" value="PRK05805.1"/>
    <property type="match status" value="1"/>
</dbReference>
<evidence type="ECO:0000259" key="4">
    <source>
        <dbReference type="Pfam" id="PF01515"/>
    </source>
</evidence>
<dbReference type="InterPro" id="IPR050500">
    <property type="entry name" value="Phos_Acetyltrans/Butyryltrans"/>
</dbReference>
<sequence length="301" mass="32394">MKNFQEILAKAQQQGEKKVISVAVAQDREVLLSVEEARKKGVVDGILVGDSAKIEKVADELNIDLSNYKVIDKKDDVEAARQAVIEVSSGRADMLMKGLVDTSVVLKAALDREIGLRGDGILSHVAVFEIENYDRLFFITDAAMNIAPDLEAKKKIIDNSVKVARALDIEIPKVACICAKEKMNPKMPDTVDAHELEEMSKRGEIENCIVGGPFALDNAVSIEAAKHKGIEHEVAGMADILLAPDIEGGNILYKSISYFARSKGAGLIVGAAAPIILTSRADSEETKLNSIILGAMTAGKL</sequence>
<dbReference type="Pfam" id="PF01515">
    <property type="entry name" value="PTA_PTB"/>
    <property type="match status" value="2"/>
</dbReference>
<dbReference type="PANTHER" id="PTHR43356">
    <property type="entry name" value="PHOSPHATE ACETYLTRANSFERASE"/>
    <property type="match status" value="1"/>
</dbReference>
<organism evidence="5 6">
    <name type="scientific">Psychrilyobacter piezotolerans</name>
    <dbReference type="NCBI Taxonomy" id="2293438"/>
    <lineage>
        <taxon>Bacteria</taxon>
        <taxon>Fusobacteriati</taxon>
        <taxon>Fusobacteriota</taxon>
        <taxon>Fusobacteriia</taxon>
        <taxon>Fusobacteriales</taxon>
        <taxon>Fusobacteriaceae</taxon>
        <taxon>Psychrilyobacter</taxon>
    </lineage>
</organism>
<dbReference type="EMBL" id="QUAJ01000003">
    <property type="protein sequence ID" value="REI42679.1"/>
    <property type="molecule type" value="Genomic_DNA"/>
</dbReference>
<gene>
    <name evidence="5" type="ORF">DYH56_02635</name>
</gene>
<dbReference type="RefSeq" id="WP_114641302.1">
    <property type="nucleotide sequence ID" value="NZ_JAACIO010000003.1"/>
</dbReference>
<protein>
    <submittedName>
        <fullName evidence="5">Phosphate butyryltransferase</fullName>
        <ecNumber evidence="5">2.3.1.19</ecNumber>
    </submittedName>
</protein>
<dbReference type="InterPro" id="IPR002505">
    <property type="entry name" value="PTA_PTB"/>
</dbReference>
<evidence type="ECO:0000256" key="2">
    <source>
        <dbReference type="ARBA" id="ARBA00022679"/>
    </source>
</evidence>
<dbReference type="PANTHER" id="PTHR43356:SF2">
    <property type="entry name" value="PHOSPHATE ACETYLTRANSFERASE"/>
    <property type="match status" value="1"/>
</dbReference>
<keyword evidence="2 5" id="KW-0808">Transferase</keyword>
<dbReference type="EC" id="2.3.1.19" evidence="5"/>
<accession>A0ABX9KJT2</accession>
<evidence type="ECO:0000256" key="3">
    <source>
        <dbReference type="ARBA" id="ARBA00023315"/>
    </source>
</evidence>
<dbReference type="Proteomes" id="UP000263486">
    <property type="component" value="Unassembled WGS sequence"/>
</dbReference>
<evidence type="ECO:0000313" key="6">
    <source>
        <dbReference type="Proteomes" id="UP000263486"/>
    </source>
</evidence>
<dbReference type="GO" id="GO:0050182">
    <property type="term" value="F:phosphate butyryltransferase activity"/>
    <property type="evidence" value="ECO:0007669"/>
    <property type="project" value="UniProtKB-EC"/>
</dbReference>
<evidence type="ECO:0000256" key="1">
    <source>
        <dbReference type="ARBA" id="ARBA00005656"/>
    </source>
</evidence>